<evidence type="ECO:0000256" key="1">
    <source>
        <dbReference type="SAM" id="Phobius"/>
    </source>
</evidence>
<dbReference type="PATRIC" id="fig|1807.14.peg.2761"/>
<feature type="transmembrane region" description="Helical" evidence="1">
    <location>
        <begin position="21"/>
        <end position="45"/>
    </location>
</feature>
<keyword evidence="1" id="KW-1133">Transmembrane helix</keyword>
<accession>A0A0J6YUS3</accession>
<keyword evidence="1" id="KW-0812">Transmembrane</keyword>
<sequence>MPYQGYPGQYPPPQKKSRAKWWLLGGLAAVLLLVVAVGAIVWSVANSGNVTATDVKVGDCLSEIPTGDTVMRVKTIGCEQAHAGEVFAVLNMPDGDFPGQPAVEAYSQKCAPALAGYSPSSLTDDTVQLYVLYPTAETWSSGDRAVTCVATLNPPRAGSIKG</sequence>
<evidence type="ECO:0000313" key="4">
    <source>
        <dbReference type="Proteomes" id="UP000036313"/>
    </source>
</evidence>
<evidence type="ECO:0000313" key="3">
    <source>
        <dbReference type="EMBL" id="KMO76206.1"/>
    </source>
</evidence>
<dbReference type="AlphaFoldDB" id="A0A0J6YUS3"/>
<name>A0A0J6YUS3_9MYCO</name>
<gene>
    <name evidence="3" type="ORF">MOBUDSM44075_02736</name>
</gene>
<comment type="caution">
    <text evidence="3">The sequence shown here is derived from an EMBL/GenBank/DDBJ whole genome shotgun (WGS) entry which is preliminary data.</text>
</comment>
<dbReference type="EMBL" id="JYNU01000014">
    <property type="protein sequence ID" value="KMO76206.1"/>
    <property type="molecule type" value="Genomic_DNA"/>
</dbReference>
<organism evidence="3 4">
    <name type="scientific">Mycolicibacterium obuense</name>
    <dbReference type="NCBI Taxonomy" id="1807"/>
    <lineage>
        <taxon>Bacteria</taxon>
        <taxon>Bacillati</taxon>
        <taxon>Actinomycetota</taxon>
        <taxon>Actinomycetes</taxon>
        <taxon>Mycobacteriales</taxon>
        <taxon>Mycobacteriaceae</taxon>
        <taxon>Mycolicibacterium</taxon>
    </lineage>
</organism>
<dbReference type="InterPro" id="IPR026004">
    <property type="entry name" value="Septum_form"/>
</dbReference>
<dbReference type="Proteomes" id="UP000036313">
    <property type="component" value="Unassembled WGS sequence"/>
</dbReference>
<proteinExistence type="predicted"/>
<dbReference type="Pfam" id="PF13845">
    <property type="entry name" value="Septum_form"/>
    <property type="match status" value="1"/>
</dbReference>
<feature type="domain" description="Septum formation-related" evidence="2">
    <location>
        <begin position="53"/>
        <end position="148"/>
    </location>
</feature>
<reference evidence="3 4" key="1">
    <citation type="journal article" date="2015" name="Genome Biol. Evol.">
        <title>Characterization of Three Mycobacterium spp. with Potential Use in Bioremediation by Genome Sequencing and Comparative Genomics.</title>
        <authorList>
            <person name="Das S."/>
            <person name="Pettersson B.M."/>
            <person name="Behra P.R."/>
            <person name="Ramesh M."/>
            <person name="Dasgupta S."/>
            <person name="Bhattacharya A."/>
            <person name="Kirsebom L.A."/>
        </authorList>
    </citation>
    <scope>NUCLEOTIDE SEQUENCE [LARGE SCALE GENOMIC DNA]</scope>
    <source>
        <strain evidence="3 4">DSM 44075</strain>
    </source>
</reference>
<protein>
    <recommendedName>
        <fullName evidence="2">Septum formation-related domain-containing protein</fullName>
    </recommendedName>
</protein>
<keyword evidence="1" id="KW-0472">Membrane</keyword>
<evidence type="ECO:0000259" key="2">
    <source>
        <dbReference type="Pfam" id="PF13845"/>
    </source>
</evidence>